<dbReference type="GO" id="GO:0005901">
    <property type="term" value="C:caveola"/>
    <property type="evidence" value="ECO:0007669"/>
    <property type="project" value="UniProtKB-SubCell"/>
</dbReference>
<dbReference type="InterPro" id="IPR039756">
    <property type="entry name" value="Lsb6/PI4K2"/>
</dbReference>
<evidence type="ECO:0000256" key="15">
    <source>
        <dbReference type="SAM" id="Phobius"/>
    </source>
</evidence>
<feature type="compositionally biased region" description="Basic and acidic residues" evidence="14">
    <location>
        <begin position="1"/>
        <end position="16"/>
    </location>
</feature>
<keyword evidence="15" id="KW-1133">Transmembrane helix</keyword>
<dbReference type="EC" id="2.7.1.67" evidence="13"/>
<evidence type="ECO:0000256" key="11">
    <source>
        <dbReference type="ARBA" id="ARBA00023034"/>
    </source>
</evidence>
<keyword evidence="12 13" id="KW-0472">Membrane</keyword>
<dbReference type="GO" id="GO:0007030">
    <property type="term" value="P:Golgi organization"/>
    <property type="evidence" value="ECO:0007669"/>
    <property type="project" value="TreeGrafter"/>
</dbReference>
<dbReference type="InterPro" id="IPR000403">
    <property type="entry name" value="PI3/4_kinase_cat_dom"/>
</dbReference>
<dbReference type="Proteomes" id="UP000483820">
    <property type="component" value="Chromosome V"/>
</dbReference>
<dbReference type="EMBL" id="WUAV01000005">
    <property type="protein sequence ID" value="KAF1752043.1"/>
    <property type="molecule type" value="Genomic_DNA"/>
</dbReference>
<organism evidence="17 18">
    <name type="scientific">Caenorhabditis remanei</name>
    <name type="common">Caenorhabditis vulgaris</name>
    <dbReference type="NCBI Taxonomy" id="31234"/>
    <lineage>
        <taxon>Eukaryota</taxon>
        <taxon>Metazoa</taxon>
        <taxon>Ecdysozoa</taxon>
        <taxon>Nematoda</taxon>
        <taxon>Chromadorea</taxon>
        <taxon>Rhabditida</taxon>
        <taxon>Rhabditina</taxon>
        <taxon>Rhabditomorpha</taxon>
        <taxon>Rhabditoidea</taxon>
        <taxon>Rhabditidae</taxon>
        <taxon>Peloderinae</taxon>
        <taxon>Caenorhabditis</taxon>
    </lineage>
</organism>
<accession>A0A6A5GBJ9</accession>
<dbReference type="GO" id="GO:0046854">
    <property type="term" value="P:phosphatidylinositol phosphate biosynthetic process"/>
    <property type="evidence" value="ECO:0007669"/>
    <property type="project" value="UniProtKB-UniRule"/>
</dbReference>
<dbReference type="GeneID" id="9812902"/>
<evidence type="ECO:0000256" key="2">
    <source>
        <dbReference type="ARBA" id="ARBA00004395"/>
    </source>
</evidence>
<dbReference type="AlphaFoldDB" id="A0A6A5GBJ9"/>
<evidence type="ECO:0000256" key="5">
    <source>
        <dbReference type="ARBA" id="ARBA00010988"/>
    </source>
</evidence>
<dbReference type="PANTHER" id="PTHR12865">
    <property type="entry name" value="PHOSPHATIDYLINOSITOL 4-KINASE TYPE-II"/>
    <property type="match status" value="1"/>
</dbReference>
<dbReference type="RefSeq" id="XP_003114363.2">
    <property type="nucleotide sequence ID" value="XM_003114315.2"/>
</dbReference>
<keyword evidence="8 13" id="KW-0547">Nucleotide-binding</keyword>
<name>A0A6A5GBJ9_CAERE</name>
<evidence type="ECO:0000256" key="12">
    <source>
        <dbReference type="ARBA" id="ARBA00023136"/>
    </source>
</evidence>
<dbReference type="GO" id="GO:0070836">
    <property type="term" value="P:caveola assembly"/>
    <property type="evidence" value="ECO:0007669"/>
    <property type="project" value="InterPro"/>
</dbReference>
<dbReference type="GO" id="GO:0007032">
    <property type="term" value="P:endosome organization"/>
    <property type="evidence" value="ECO:0007669"/>
    <property type="project" value="TreeGrafter"/>
</dbReference>
<dbReference type="KEGG" id="crq:GCK72_018597"/>
<proteinExistence type="inferred from homology"/>
<sequence length="672" mass="76517">MTRRNTSESDEPHPLPRDNIPQYDTVDDIDDSDNVTEVEVKSNRGSTVSARAPHVTIKQDEIDDIGERQVTVIEIASQRGSSRRVAPKKDYAPSIPLPEHPAQQSGPPPSQKPRPQKIANPEMAFDMGVNNIAPVLVHKMNMDDRDPSDSVQYLNTSFFEVFAEPSEQYHSIACVWTLSFKIFEIVRIYSYKILTLIFGLLIALIGGFLFALFAFLNIWIFRPFLILSRMALSQVVMIWPMFLIYIVRPFFYSVGAIFSTARLHTSRGEQVAESADSSLSHVDLESDSSSIYDLTSSLEHRKKVDDEFQLVFRKAQDAINKGIQPSLIPEGSSGSYFVYGLEGEILGVFKPKDEEPFASLNPKWPKFFQRMLCFCCFGRACLIPNTGYLSEAAASIVSEMLQLDVVPTTRIVKLASPSFFYSRFFGHYDVRPKEGSFQLYVNGYESGNTVFARWNYDKNLLSDEEEAKFQLLFQKMCIVDYVIRNTDRHMDNLLVRHVPGHEINLAAIDNGLAFPVRHPECTSRFRSFPFRWSNLPWAQAEFDQTLRRHVISLLTPQFVHRLCVDLKKLFRHGIASSNYMLVNSQLRVVRGQIWNLRQALIANESPCEMARREPIIVSRSSDIEMPNPPPHRGMIGLLSSRLATPTNNYADTTKTAVECDEEKKVPENLINF</sequence>
<evidence type="ECO:0000256" key="10">
    <source>
        <dbReference type="ARBA" id="ARBA00022840"/>
    </source>
</evidence>
<evidence type="ECO:0000259" key="16">
    <source>
        <dbReference type="PROSITE" id="PS50290"/>
    </source>
</evidence>
<comment type="caution">
    <text evidence="17">The sequence shown here is derived from an EMBL/GenBank/DDBJ whole genome shotgun (WGS) entry which is preliminary data.</text>
</comment>
<keyword evidence="10 13" id="KW-0067">ATP-binding</keyword>
<evidence type="ECO:0000256" key="7">
    <source>
        <dbReference type="ARBA" id="ARBA00022679"/>
    </source>
</evidence>
<protein>
    <recommendedName>
        <fullName evidence="13">Phosphatidylinositol 4-kinase type 2</fullName>
        <ecNumber evidence="13">2.7.1.67</ecNumber>
    </recommendedName>
</protein>
<feature type="region of interest" description="Disordered" evidence="14">
    <location>
        <begin position="79"/>
        <end position="117"/>
    </location>
</feature>
<dbReference type="Pfam" id="PF01146">
    <property type="entry name" value="Caveolin"/>
    <property type="match status" value="1"/>
</dbReference>
<dbReference type="PROSITE" id="PS50290">
    <property type="entry name" value="PI3_4_KINASE_3"/>
    <property type="match status" value="1"/>
</dbReference>
<gene>
    <name evidence="17" type="ORF">GCK72_018597</name>
</gene>
<dbReference type="GO" id="GO:0005768">
    <property type="term" value="C:endosome"/>
    <property type="evidence" value="ECO:0007669"/>
    <property type="project" value="TreeGrafter"/>
</dbReference>
<feature type="compositionally biased region" description="Acidic residues" evidence="14">
    <location>
        <begin position="25"/>
        <end position="36"/>
    </location>
</feature>
<dbReference type="CTD" id="9812902"/>
<comment type="similarity">
    <text evidence="5">Belongs to the caveolin family.</text>
</comment>
<evidence type="ECO:0000256" key="13">
    <source>
        <dbReference type="RuleBase" id="RU367084"/>
    </source>
</evidence>
<evidence type="ECO:0000256" key="1">
    <source>
        <dbReference type="ARBA" id="ARBA00004202"/>
    </source>
</evidence>
<keyword evidence="15" id="KW-0812">Transmembrane</keyword>
<feature type="transmembrane region" description="Helical" evidence="15">
    <location>
        <begin position="193"/>
        <end position="220"/>
    </location>
</feature>
<dbReference type="InterPro" id="IPR001612">
    <property type="entry name" value="Caveolin"/>
</dbReference>
<dbReference type="Pfam" id="PF00454">
    <property type="entry name" value="PI3_PI4_kinase"/>
    <property type="match status" value="1"/>
</dbReference>
<feature type="domain" description="PI3K/PI4K catalytic" evidence="16">
    <location>
        <begin position="322"/>
        <end position="625"/>
    </location>
</feature>
<evidence type="ECO:0000256" key="6">
    <source>
        <dbReference type="ARBA" id="ARBA00022475"/>
    </source>
</evidence>
<evidence type="ECO:0000256" key="3">
    <source>
        <dbReference type="ARBA" id="ARBA00004543"/>
    </source>
</evidence>
<comment type="catalytic activity">
    <reaction evidence="13">
        <text>a 1,2-diacyl-sn-glycero-3-phospho-(1D-myo-inositol) + ATP = a 1,2-diacyl-sn-glycero-3-phospho-(1D-myo-inositol 4-phosphate) + ADP + H(+)</text>
        <dbReference type="Rhea" id="RHEA:19877"/>
        <dbReference type="ChEBI" id="CHEBI:15378"/>
        <dbReference type="ChEBI" id="CHEBI:30616"/>
        <dbReference type="ChEBI" id="CHEBI:57880"/>
        <dbReference type="ChEBI" id="CHEBI:58178"/>
        <dbReference type="ChEBI" id="CHEBI:456216"/>
        <dbReference type="EC" id="2.7.1.67"/>
    </reaction>
</comment>
<comment type="similarity">
    <text evidence="4 13">Belongs to the PI3/PI4-kinase family. Type II PI4K subfamily.</text>
</comment>
<reference evidence="17 18" key="1">
    <citation type="submission" date="2019-12" db="EMBL/GenBank/DDBJ databases">
        <title>Chromosome-level assembly of the Caenorhabditis remanei genome.</title>
        <authorList>
            <person name="Teterina A.A."/>
            <person name="Willis J.H."/>
            <person name="Phillips P.C."/>
        </authorList>
    </citation>
    <scope>NUCLEOTIDE SEQUENCE [LARGE SCALE GENOMIC DNA]</scope>
    <source>
        <strain evidence="17 18">PX506</strain>
        <tissue evidence="17">Whole organism</tissue>
    </source>
</reference>
<evidence type="ECO:0000256" key="9">
    <source>
        <dbReference type="ARBA" id="ARBA00022777"/>
    </source>
</evidence>
<dbReference type="GO" id="GO:0005524">
    <property type="term" value="F:ATP binding"/>
    <property type="evidence" value="ECO:0007669"/>
    <property type="project" value="UniProtKB-UniRule"/>
</dbReference>
<keyword evidence="9 13" id="KW-0418">Kinase</keyword>
<evidence type="ECO:0000256" key="14">
    <source>
        <dbReference type="SAM" id="MobiDB-lite"/>
    </source>
</evidence>
<evidence type="ECO:0000256" key="8">
    <source>
        <dbReference type="ARBA" id="ARBA00022741"/>
    </source>
</evidence>
<dbReference type="GO" id="GO:0005765">
    <property type="term" value="C:lysosomal membrane"/>
    <property type="evidence" value="ECO:0007669"/>
    <property type="project" value="TreeGrafter"/>
</dbReference>
<keyword evidence="6" id="KW-1003">Cell membrane</keyword>
<dbReference type="PANTHER" id="PTHR12865:SF5">
    <property type="entry name" value="PHOSPHATIDYLINOSITOL 4-KINASE TYPE 2"/>
    <property type="match status" value="1"/>
</dbReference>
<evidence type="ECO:0000313" key="17">
    <source>
        <dbReference type="EMBL" id="KAF1752043.1"/>
    </source>
</evidence>
<dbReference type="GO" id="GO:0004430">
    <property type="term" value="F:1-phosphatidylinositol 4-kinase activity"/>
    <property type="evidence" value="ECO:0007669"/>
    <property type="project" value="UniProtKB-UniRule"/>
</dbReference>
<comment type="subcellular location">
    <subcellularLocation>
        <location evidence="1">Cell membrane</location>
        <topology evidence="1">Peripheral membrane protein</topology>
    </subcellularLocation>
    <subcellularLocation>
        <location evidence="2">Golgi apparatus membrane</location>
        <topology evidence="2">Peripheral membrane protein</topology>
    </subcellularLocation>
    <subcellularLocation>
        <location evidence="3">Membrane</location>
        <location evidence="3">Caveola</location>
        <topology evidence="3">Peripheral membrane protein</topology>
    </subcellularLocation>
    <subcellularLocation>
        <location evidence="13">Membrane</location>
        <topology evidence="13">Peripheral membrane protein</topology>
    </subcellularLocation>
</comment>
<feature type="region of interest" description="Disordered" evidence="14">
    <location>
        <begin position="1"/>
        <end position="54"/>
    </location>
</feature>
<dbReference type="GO" id="GO:0005802">
    <property type="term" value="C:trans-Golgi network"/>
    <property type="evidence" value="ECO:0007669"/>
    <property type="project" value="TreeGrafter"/>
</dbReference>
<evidence type="ECO:0000256" key="4">
    <source>
        <dbReference type="ARBA" id="ARBA00008941"/>
    </source>
</evidence>
<feature type="transmembrane region" description="Helical" evidence="15">
    <location>
        <begin position="226"/>
        <end position="247"/>
    </location>
</feature>
<keyword evidence="7 13" id="KW-0808">Transferase</keyword>
<keyword evidence="11" id="KW-0333">Golgi apparatus</keyword>
<evidence type="ECO:0000313" key="18">
    <source>
        <dbReference type="Proteomes" id="UP000483820"/>
    </source>
</evidence>
<dbReference type="GO" id="GO:0000139">
    <property type="term" value="C:Golgi membrane"/>
    <property type="evidence" value="ECO:0007669"/>
    <property type="project" value="UniProtKB-SubCell"/>
</dbReference>